<evidence type="ECO:0000313" key="4">
    <source>
        <dbReference type="Proteomes" id="UP000198539"/>
    </source>
</evidence>
<sequence length="302" mass="31427">MAEYDYNAYRAAGGGAQPLRVAALANWFGAVLSLSLVAGIGYWSYNLMVRDVTGIPVVRALEGPMRISPDNPGGRQAAYQGLAVNAVAADGQAGGIADEVVLAPQPIDLTAEDVPARSGATPSASDIDTTRALEVAFRPGPDEGADDEPESSVARAVISGMVVEVSPRPRARAGYPAGGGTASAQSSGGPDLMAQAAVQALTSQRGTPRQIDIDPATLAPGTRLVQLGVFDTAEIARAEWDTLATRFSPHLDARGRVVEAAQSGGQTFYRLRAHGFEDEGDSRRFCAVLLAQNADCIPALIR</sequence>
<keyword evidence="4" id="KW-1185">Reference proteome</keyword>
<evidence type="ECO:0000256" key="1">
    <source>
        <dbReference type="SAM" id="Phobius"/>
    </source>
</evidence>
<dbReference type="PROSITE" id="PS51724">
    <property type="entry name" value="SPOR"/>
    <property type="match status" value="1"/>
</dbReference>
<dbReference type="Pfam" id="PF05036">
    <property type="entry name" value="SPOR"/>
    <property type="match status" value="1"/>
</dbReference>
<proteinExistence type="predicted"/>
<gene>
    <name evidence="3" type="ORF">SAMN04488238_106184</name>
</gene>
<dbReference type="OrthoDB" id="8479416at2"/>
<dbReference type="InterPro" id="IPR007730">
    <property type="entry name" value="SPOR-like_dom"/>
</dbReference>
<reference evidence="3 4" key="1">
    <citation type="submission" date="2016-10" db="EMBL/GenBank/DDBJ databases">
        <authorList>
            <person name="de Groot N.N."/>
        </authorList>
    </citation>
    <scope>NUCLEOTIDE SEQUENCE [LARGE SCALE GENOMIC DNA]</scope>
    <source>
        <strain evidence="3 4">CGMCC 1.8894</strain>
    </source>
</reference>
<feature type="transmembrane region" description="Helical" evidence="1">
    <location>
        <begin position="21"/>
        <end position="45"/>
    </location>
</feature>
<dbReference type="InterPro" id="IPR036680">
    <property type="entry name" value="SPOR-like_sf"/>
</dbReference>
<protein>
    <submittedName>
        <fullName evidence="3">Sporulation related domain-containing protein</fullName>
    </submittedName>
</protein>
<dbReference type="STRING" id="564137.SAMN04488238_106184"/>
<dbReference type="RefSeq" id="WP_092889724.1">
    <property type="nucleotide sequence ID" value="NZ_CP061498.1"/>
</dbReference>
<keyword evidence="1" id="KW-1133">Transmembrane helix</keyword>
<dbReference type="GO" id="GO:0042834">
    <property type="term" value="F:peptidoglycan binding"/>
    <property type="evidence" value="ECO:0007669"/>
    <property type="project" value="InterPro"/>
</dbReference>
<feature type="domain" description="SPOR" evidence="2">
    <location>
        <begin position="217"/>
        <end position="302"/>
    </location>
</feature>
<dbReference type="AlphaFoldDB" id="A0A1H3A312"/>
<keyword evidence="1" id="KW-0812">Transmembrane</keyword>
<accession>A0A1H3A312</accession>
<dbReference type="EMBL" id="FNOM01000006">
    <property type="protein sequence ID" value="SDX24057.1"/>
    <property type="molecule type" value="Genomic_DNA"/>
</dbReference>
<evidence type="ECO:0000259" key="2">
    <source>
        <dbReference type="PROSITE" id="PS51724"/>
    </source>
</evidence>
<dbReference type="Proteomes" id="UP000198539">
    <property type="component" value="Unassembled WGS sequence"/>
</dbReference>
<name>A0A1H3A312_9RHOB</name>
<organism evidence="3 4">
    <name type="scientific">Roseicitreum antarcticum</name>
    <dbReference type="NCBI Taxonomy" id="564137"/>
    <lineage>
        <taxon>Bacteria</taxon>
        <taxon>Pseudomonadati</taxon>
        <taxon>Pseudomonadota</taxon>
        <taxon>Alphaproteobacteria</taxon>
        <taxon>Rhodobacterales</taxon>
        <taxon>Paracoccaceae</taxon>
        <taxon>Roseicitreum</taxon>
    </lineage>
</organism>
<dbReference type="Gene3D" id="3.30.70.1070">
    <property type="entry name" value="Sporulation related repeat"/>
    <property type="match status" value="1"/>
</dbReference>
<keyword evidence="1" id="KW-0472">Membrane</keyword>
<evidence type="ECO:0000313" key="3">
    <source>
        <dbReference type="EMBL" id="SDX24057.1"/>
    </source>
</evidence>